<name>A0A8H8DAT2_9ASCO</name>
<evidence type="ECO:0000256" key="3">
    <source>
        <dbReference type="ARBA" id="ARBA00008420"/>
    </source>
</evidence>
<gene>
    <name evidence="14" type="ORF">I9W82_004684</name>
</gene>
<protein>
    <recommendedName>
        <fullName evidence="4">gluconokinase</fullName>
        <ecNumber evidence="4">2.7.1.12</ecNumber>
    </recommendedName>
    <alternativeName>
        <fullName evidence="11">Gluconate kinase</fullName>
    </alternativeName>
</protein>
<comment type="similarity">
    <text evidence="3">Belongs to the gluconokinase GntK/GntV family.</text>
</comment>
<dbReference type="InterPro" id="IPR031322">
    <property type="entry name" value="Shikimate/glucono_kinase"/>
</dbReference>
<dbReference type="SUPFAM" id="SSF51735">
    <property type="entry name" value="NAD(P)-binding Rossmann-fold domains"/>
    <property type="match status" value="1"/>
</dbReference>
<dbReference type="InterPro" id="IPR027417">
    <property type="entry name" value="P-loop_NTPase"/>
</dbReference>
<keyword evidence="13" id="KW-1133">Transmembrane helix</keyword>
<keyword evidence="8" id="KW-0067">ATP-binding</keyword>
<evidence type="ECO:0000313" key="15">
    <source>
        <dbReference type="Proteomes" id="UP000669133"/>
    </source>
</evidence>
<dbReference type="InterPro" id="IPR006001">
    <property type="entry name" value="Therm_gnt_kin"/>
</dbReference>
<dbReference type="InterPro" id="IPR036291">
    <property type="entry name" value="NAD(P)-bd_dom_sf"/>
</dbReference>
<organism evidence="14 15">
    <name type="scientific">Candida metapsilosis</name>
    <dbReference type="NCBI Taxonomy" id="273372"/>
    <lineage>
        <taxon>Eukaryota</taxon>
        <taxon>Fungi</taxon>
        <taxon>Dikarya</taxon>
        <taxon>Ascomycota</taxon>
        <taxon>Saccharomycotina</taxon>
        <taxon>Pichiomycetes</taxon>
        <taxon>Debaryomycetaceae</taxon>
        <taxon>Candida/Lodderomyces clade</taxon>
        <taxon>Candida</taxon>
    </lineage>
</organism>
<dbReference type="GeneID" id="93653313"/>
<dbReference type="OrthoDB" id="191139at2759"/>
<dbReference type="GO" id="GO:0005524">
    <property type="term" value="F:ATP binding"/>
    <property type="evidence" value="ECO:0007669"/>
    <property type="project" value="UniProtKB-KW"/>
</dbReference>
<evidence type="ECO:0000256" key="12">
    <source>
        <dbReference type="ARBA" id="ARBA00048090"/>
    </source>
</evidence>
<evidence type="ECO:0000256" key="10">
    <source>
        <dbReference type="ARBA" id="ARBA00023002"/>
    </source>
</evidence>
<feature type="transmembrane region" description="Helical" evidence="13">
    <location>
        <begin position="447"/>
        <end position="465"/>
    </location>
</feature>
<keyword evidence="5" id="KW-0808">Transferase</keyword>
<dbReference type="GO" id="GO:0016491">
    <property type="term" value="F:oxidoreductase activity"/>
    <property type="evidence" value="ECO:0007669"/>
    <property type="project" value="UniProtKB-KW"/>
</dbReference>
<keyword evidence="15" id="KW-1185">Reference proteome</keyword>
<proteinExistence type="inferred from homology"/>
<comment type="pathway">
    <text evidence="1">Carbohydrate acid metabolism; D-gluconate degradation.</text>
</comment>
<keyword evidence="10" id="KW-0560">Oxidoreductase</keyword>
<dbReference type="GO" id="GO:0046316">
    <property type="term" value="F:gluconokinase activity"/>
    <property type="evidence" value="ECO:0007669"/>
    <property type="project" value="UniProtKB-EC"/>
</dbReference>
<dbReference type="SUPFAM" id="SSF52540">
    <property type="entry name" value="P-loop containing nucleoside triphosphate hydrolases"/>
    <property type="match status" value="1"/>
</dbReference>
<keyword evidence="7" id="KW-0418">Kinase</keyword>
<dbReference type="EC" id="2.7.1.12" evidence="4"/>
<dbReference type="EMBL" id="JAEOAQ010000007">
    <property type="protein sequence ID" value="KAG5417051.1"/>
    <property type="molecule type" value="Genomic_DNA"/>
</dbReference>
<comment type="similarity">
    <text evidence="2">Belongs to the short-chain dehydrogenases/reductases (SDR) family.</text>
</comment>
<evidence type="ECO:0000256" key="5">
    <source>
        <dbReference type="ARBA" id="ARBA00022679"/>
    </source>
</evidence>
<evidence type="ECO:0000256" key="8">
    <source>
        <dbReference type="ARBA" id="ARBA00022840"/>
    </source>
</evidence>
<dbReference type="Pfam" id="PF00106">
    <property type="entry name" value="adh_short"/>
    <property type="match status" value="1"/>
</dbReference>
<comment type="catalytic activity">
    <reaction evidence="12">
        <text>D-gluconate + ATP = 6-phospho-D-gluconate + ADP + H(+)</text>
        <dbReference type="Rhea" id="RHEA:19433"/>
        <dbReference type="ChEBI" id="CHEBI:15378"/>
        <dbReference type="ChEBI" id="CHEBI:18391"/>
        <dbReference type="ChEBI" id="CHEBI:30616"/>
        <dbReference type="ChEBI" id="CHEBI:58759"/>
        <dbReference type="ChEBI" id="CHEBI:456216"/>
        <dbReference type="EC" id="2.7.1.12"/>
    </reaction>
</comment>
<dbReference type="NCBIfam" id="TIGR01313">
    <property type="entry name" value="therm_gnt_kin"/>
    <property type="match status" value="1"/>
</dbReference>
<dbReference type="PANTHER" id="PTHR24320:SF282">
    <property type="entry name" value="WW DOMAIN-CONTAINING OXIDOREDUCTASE"/>
    <property type="match status" value="1"/>
</dbReference>
<evidence type="ECO:0000256" key="6">
    <source>
        <dbReference type="ARBA" id="ARBA00022741"/>
    </source>
</evidence>
<dbReference type="Pfam" id="PF01202">
    <property type="entry name" value="SKI"/>
    <property type="match status" value="1"/>
</dbReference>
<sequence>MPTVIVVGGPAGTGKTTQGELLAKHYQCPFIEGDSLHPQANVDKMSRGEPLTDEDRWGWLAKLAQEAGAKATADPSRKSVVSCSMLKKVYRDYIKKNAASGGEAIEDSATLQFRFVFLYTTFEELVKRVENRKGHYMKSDMVKSQYDIMEIPQGNELLKNGGEAVSVDSTGIRLDYMSSPLDIDTLPYFNPITDRRVAIITGGNSGIGFYTVLHLYLHGYVVYIASRSKSRCLKSIKELEYRASQIRLLDQGEKQQQQSINGGSDASGLQSSRSSQHSFGEVHYLEMDLSNLQSIVNAVETFKLKERYLHLLINNAGAMALPYTKTIDDFEIQLQTNFISPFLLTLKLLPTLERTSDAFPQIEPRPRVIYLSSIGHQFAFRYFNLKTALDYRPNFILTWIRYGIAKTAGIHFMKMLALRNPKVLCISVHPGLVMNTNVFAYWTNLPIVGIIFWCVFQIFAWVLGVSSEQGAMEVLQCSLNPRLSVQENNGKIFGSHGKELQPSKVASDMDYAARTWIWTVHELSKRGYIIPGA</sequence>
<reference evidence="14 15" key="1">
    <citation type="submission" date="2020-12" db="EMBL/GenBank/DDBJ databases">
        <title>Effect of drift, selection, and recombination on the evolution of hybrid genomes in Candida yeast pathogens.</title>
        <authorList>
            <person name="Mixao V."/>
            <person name="Ksiezopolska E."/>
            <person name="Saus E."/>
            <person name="Boekhout T."/>
            <person name="Gacser A."/>
            <person name="Gabaldon T."/>
        </authorList>
    </citation>
    <scope>NUCLEOTIDE SEQUENCE [LARGE SCALE GENOMIC DNA]</scope>
    <source>
        <strain evidence="14 15">BP57</strain>
    </source>
</reference>
<dbReference type="Proteomes" id="UP000669133">
    <property type="component" value="Unassembled WGS sequence"/>
</dbReference>
<dbReference type="PANTHER" id="PTHR24320">
    <property type="entry name" value="RETINOL DEHYDROGENASE"/>
    <property type="match status" value="1"/>
</dbReference>
<evidence type="ECO:0000256" key="1">
    <source>
        <dbReference type="ARBA" id="ARBA00004875"/>
    </source>
</evidence>
<dbReference type="Gene3D" id="3.40.50.720">
    <property type="entry name" value="NAD(P)-binding Rossmann-like Domain"/>
    <property type="match status" value="1"/>
</dbReference>
<evidence type="ECO:0000256" key="11">
    <source>
        <dbReference type="ARBA" id="ARBA00029835"/>
    </source>
</evidence>
<dbReference type="RefSeq" id="XP_067546167.1">
    <property type="nucleotide sequence ID" value="XM_067693780.1"/>
</dbReference>
<dbReference type="AlphaFoldDB" id="A0A8H8DAT2"/>
<evidence type="ECO:0000256" key="4">
    <source>
        <dbReference type="ARBA" id="ARBA00012054"/>
    </source>
</evidence>
<evidence type="ECO:0000256" key="13">
    <source>
        <dbReference type="SAM" id="Phobius"/>
    </source>
</evidence>
<dbReference type="InterPro" id="IPR002347">
    <property type="entry name" value="SDR_fam"/>
</dbReference>
<accession>A0A8H8DAT2</accession>
<evidence type="ECO:0000313" key="14">
    <source>
        <dbReference type="EMBL" id="KAG5417051.1"/>
    </source>
</evidence>
<dbReference type="GO" id="GO:0005975">
    <property type="term" value="P:carbohydrate metabolic process"/>
    <property type="evidence" value="ECO:0007669"/>
    <property type="project" value="InterPro"/>
</dbReference>
<keyword evidence="9" id="KW-0521">NADP</keyword>
<dbReference type="InterPro" id="IPR020904">
    <property type="entry name" value="Sc_DH/Rdtase_CS"/>
</dbReference>
<comment type="caution">
    <text evidence="14">The sequence shown here is derived from an EMBL/GenBank/DDBJ whole genome shotgun (WGS) entry which is preliminary data.</text>
</comment>
<dbReference type="UniPathway" id="UPA00792"/>
<dbReference type="Gene3D" id="3.40.50.300">
    <property type="entry name" value="P-loop containing nucleotide triphosphate hydrolases"/>
    <property type="match status" value="1"/>
</dbReference>
<dbReference type="PROSITE" id="PS00061">
    <property type="entry name" value="ADH_SHORT"/>
    <property type="match status" value="1"/>
</dbReference>
<evidence type="ECO:0000256" key="7">
    <source>
        <dbReference type="ARBA" id="ARBA00022777"/>
    </source>
</evidence>
<keyword evidence="13" id="KW-0812">Transmembrane</keyword>
<keyword evidence="13" id="KW-0472">Membrane</keyword>
<evidence type="ECO:0000256" key="9">
    <source>
        <dbReference type="ARBA" id="ARBA00022857"/>
    </source>
</evidence>
<keyword evidence="6" id="KW-0547">Nucleotide-binding</keyword>
<dbReference type="CDD" id="cd02021">
    <property type="entry name" value="GntK"/>
    <property type="match status" value="1"/>
</dbReference>
<evidence type="ECO:0000256" key="2">
    <source>
        <dbReference type="ARBA" id="ARBA00006484"/>
    </source>
</evidence>